<protein>
    <submittedName>
        <fullName evidence="1">Uncharacterized protein</fullName>
    </submittedName>
</protein>
<keyword evidence="2" id="KW-1185">Reference proteome</keyword>
<evidence type="ECO:0000313" key="2">
    <source>
        <dbReference type="Proteomes" id="UP000828941"/>
    </source>
</evidence>
<evidence type="ECO:0000313" key="1">
    <source>
        <dbReference type="EMBL" id="KAI4297513.1"/>
    </source>
</evidence>
<sequence length="100" mass="11741">MILLKFFEAIESLDLKRQCSEYWNREKGSVSSGSASDVDKFTNVKERHLFQEMKAVLQGFLKKASPDKLSTMHELFISNMQNVQCREMFLKLIEEMQKNM</sequence>
<gene>
    <name evidence="1" type="ORF">L6164_037401</name>
</gene>
<dbReference type="EMBL" id="CM039439">
    <property type="protein sequence ID" value="KAI4297513.1"/>
    <property type="molecule type" value="Genomic_DNA"/>
</dbReference>
<organism evidence="1 2">
    <name type="scientific">Bauhinia variegata</name>
    <name type="common">Purple orchid tree</name>
    <name type="synonym">Phanera variegata</name>
    <dbReference type="NCBI Taxonomy" id="167791"/>
    <lineage>
        <taxon>Eukaryota</taxon>
        <taxon>Viridiplantae</taxon>
        <taxon>Streptophyta</taxon>
        <taxon>Embryophyta</taxon>
        <taxon>Tracheophyta</taxon>
        <taxon>Spermatophyta</taxon>
        <taxon>Magnoliopsida</taxon>
        <taxon>eudicotyledons</taxon>
        <taxon>Gunneridae</taxon>
        <taxon>Pentapetalae</taxon>
        <taxon>rosids</taxon>
        <taxon>fabids</taxon>
        <taxon>Fabales</taxon>
        <taxon>Fabaceae</taxon>
        <taxon>Cercidoideae</taxon>
        <taxon>Cercideae</taxon>
        <taxon>Bauhiniinae</taxon>
        <taxon>Bauhinia</taxon>
    </lineage>
</organism>
<reference evidence="1 2" key="1">
    <citation type="journal article" date="2022" name="DNA Res.">
        <title>Chromosomal-level genome assembly of the orchid tree Bauhinia variegata (Leguminosae; Cercidoideae) supports the allotetraploid origin hypothesis of Bauhinia.</title>
        <authorList>
            <person name="Zhong Y."/>
            <person name="Chen Y."/>
            <person name="Zheng D."/>
            <person name="Pang J."/>
            <person name="Liu Y."/>
            <person name="Luo S."/>
            <person name="Meng S."/>
            <person name="Qian L."/>
            <person name="Wei D."/>
            <person name="Dai S."/>
            <person name="Zhou R."/>
        </authorList>
    </citation>
    <scope>NUCLEOTIDE SEQUENCE [LARGE SCALE GENOMIC DNA]</scope>
    <source>
        <strain evidence="1">BV-YZ2020</strain>
    </source>
</reference>
<proteinExistence type="predicted"/>
<accession>A0ACB9KJV7</accession>
<name>A0ACB9KJV7_BAUVA</name>
<dbReference type="Proteomes" id="UP000828941">
    <property type="component" value="Chromosome 14"/>
</dbReference>
<comment type="caution">
    <text evidence="1">The sequence shown here is derived from an EMBL/GenBank/DDBJ whole genome shotgun (WGS) entry which is preliminary data.</text>
</comment>